<dbReference type="Proteomes" id="UP001210865">
    <property type="component" value="Chromosome"/>
</dbReference>
<evidence type="ECO:0000259" key="4">
    <source>
        <dbReference type="PROSITE" id="PS50887"/>
    </source>
</evidence>
<proteinExistence type="predicted"/>
<accession>A0ABY7NHP2</accession>
<dbReference type="InterPro" id="IPR000160">
    <property type="entry name" value="GGDEF_dom"/>
</dbReference>
<reference evidence="5 6" key="1">
    <citation type="submission" date="2022-12" db="EMBL/GenBank/DDBJ databases">
        <title>Sphingomonas abieness sp. nov., an endophytic bacterium isolated from Abies koreana.</title>
        <authorList>
            <person name="Jiang L."/>
            <person name="Lee J."/>
        </authorList>
    </citation>
    <scope>NUCLEOTIDE SEQUENCE [LARGE SCALE GENOMIC DNA]</scope>
    <source>
        <strain evidence="6">PAMB 00755</strain>
    </source>
</reference>
<evidence type="ECO:0000313" key="6">
    <source>
        <dbReference type="Proteomes" id="UP001210865"/>
    </source>
</evidence>
<dbReference type="RefSeq" id="WP_270075706.1">
    <property type="nucleotide sequence ID" value="NZ_CP115174.1"/>
</dbReference>
<dbReference type="PANTHER" id="PTHR33121:SF79">
    <property type="entry name" value="CYCLIC DI-GMP PHOSPHODIESTERASE PDED-RELATED"/>
    <property type="match status" value="1"/>
</dbReference>
<feature type="domain" description="Response regulatory" evidence="2">
    <location>
        <begin position="1"/>
        <end position="114"/>
    </location>
</feature>
<dbReference type="SUPFAM" id="SSF141868">
    <property type="entry name" value="EAL domain-like"/>
    <property type="match status" value="1"/>
</dbReference>
<dbReference type="Gene3D" id="3.40.50.2300">
    <property type="match status" value="1"/>
</dbReference>
<sequence length="661" mass="70648">MFLLSFRQRDELAHMAERAGWAAIAARRSEGLERRFLASGASVVVIDARATLAEGLSAARQLADTVQANGAALLFLIGRREASAVAAAFEAGATHYLAMPFAEGEFAQALRFAQRHAERLAGGHRAAAGRARLIESEAMTWRWSPDRPARLAFSPALAQASGLAEGTADMPRGVAQRLLGRGGLRAALHAVARLRGEGGVAPFAHNALDGRRIAHHLMLEDGMVVGHVEPLDGMRTTDAVPRDPLTGLDDGHGARRWIEGRIAQGQAPILIVLGLSRFEMVNAAFGRLVGDTIIRSVARRIERLAGGGGRRRLVARLAGAEFAIGLSPPATLEQAEMLAGELVAAIARPFVAGEHVVNLTARVGIAGARAGDPDAGELLRDASLALADARDGEPARVRVFEEGNVSRRAEDRRLELDLRLALDEDRIEILWQPQVAMPTGRIVGVEALARWRHPVLGELGAEALFATAERSDYLVELSRHVQVKAMAAVAAWKGPLAALRVAINVTAADVAEPDFAERMLAMAAENGLIGRLTVEITESGLMADLGRAAELLARLRSGGLRVAIDDFGTGYSSLAYLKALPLDTIKIDRRLAQDIAGSARDRIVVRGVIDMARSLDLTVIAEGVETDEQLVLLAREGCNYYQGFLCSPPIDARALEALLKG</sequence>
<dbReference type="EMBL" id="CP115174">
    <property type="protein sequence ID" value="WBO21056.1"/>
    <property type="molecule type" value="Genomic_DNA"/>
</dbReference>
<dbReference type="SMART" id="SM00267">
    <property type="entry name" value="GGDEF"/>
    <property type="match status" value="1"/>
</dbReference>
<protein>
    <submittedName>
        <fullName evidence="5">GGDEF domain-containing phosphodiesterase</fullName>
    </submittedName>
</protein>
<name>A0ABY7NHP2_9SPHN</name>
<dbReference type="Pfam" id="PF00990">
    <property type="entry name" value="GGDEF"/>
    <property type="match status" value="1"/>
</dbReference>
<keyword evidence="1" id="KW-0597">Phosphoprotein</keyword>
<dbReference type="SUPFAM" id="SSF55073">
    <property type="entry name" value="Nucleotide cyclase"/>
    <property type="match status" value="1"/>
</dbReference>
<evidence type="ECO:0000313" key="5">
    <source>
        <dbReference type="EMBL" id="WBO21056.1"/>
    </source>
</evidence>
<dbReference type="NCBIfam" id="TIGR00254">
    <property type="entry name" value="GGDEF"/>
    <property type="match status" value="1"/>
</dbReference>
<dbReference type="PANTHER" id="PTHR33121">
    <property type="entry name" value="CYCLIC DI-GMP PHOSPHODIESTERASE PDEF"/>
    <property type="match status" value="1"/>
</dbReference>
<dbReference type="Gene3D" id="3.30.70.270">
    <property type="match status" value="1"/>
</dbReference>
<evidence type="ECO:0000259" key="3">
    <source>
        <dbReference type="PROSITE" id="PS50883"/>
    </source>
</evidence>
<dbReference type="InterPro" id="IPR035919">
    <property type="entry name" value="EAL_sf"/>
</dbReference>
<dbReference type="InterPro" id="IPR011006">
    <property type="entry name" value="CheY-like_superfamily"/>
</dbReference>
<evidence type="ECO:0000259" key="2">
    <source>
        <dbReference type="PROSITE" id="PS50110"/>
    </source>
</evidence>
<dbReference type="SMART" id="SM00052">
    <property type="entry name" value="EAL"/>
    <property type="match status" value="1"/>
</dbReference>
<dbReference type="InterPro" id="IPR001789">
    <property type="entry name" value="Sig_transdc_resp-reg_receiver"/>
</dbReference>
<dbReference type="Pfam" id="PF00563">
    <property type="entry name" value="EAL"/>
    <property type="match status" value="1"/>
</dbReference>
<feature type="modified residue" description="4-aspartylphosphate" evidence="1">
    <location>
        <position position="47"/>
    </location>
</feature>
<dbReference type="InterPro" id="IPR043128">
    <property type="entry name" value="Rev_trsase/Diguanyl_cyclase"/>
</dbReference>
<gene>
    <name evidence="5" type="ORF">PBT88_12665</name>
</gene>
<dbReference type="Gene3D" id="3.20.20.450">
    <property type="entry name" value="EAL domain"/>
    <property type="match status" value="1"/>
</dbReference>
<feature type="domain" description="GGDEF" evidence="4">
    <location>
        <begin position="266"/>
        <end position="402"/>
    </location>
</feature>
<dbReference type="InterPro" id="IPR050706">
    <property type="entry name" value="Cyclic-di-GMP_PDE-like"/>
</dbReference>
<dbReference type="PROSITE" id="PS50883">
    <property type="entry name" value="EAL"/>
    <property type="match status" value="1"/>
</dbReference>
<dbReference type="InterPro" id="IPR001633">
    <property type="entry name" value="EAL_dom"/>
</dbReference>
<dbReference type="CDD" id="cd01948">
    <property type="entry name" value="EAL"/>
    <property type="match status" value="1"/>
</dbReference>
<dbReference type="PROSITE" id="PS50110">
    <property type="entry name" value="RESPONSE_REGULATORY"/>
    <property type="match status" value="1"/>
</dbReference>
<feature type="domain" description="EAL" evidence="3">
    <location>
        <begin position="411"/>
        <end position="661"/>
    </location>
</feature>
<dbReference type="InterPro" id="IPR029787">
    <property type="entry name" value="Nucleotide_cyclase"/>
</dbReference>
<dbReference type="PROSITE" id="PS50887">
    <property type="entry name" value="GGDEF"/>
    <property type="match status" value="1"/>
</dbReference>
<keyword evidence="6" id="KW-1185">Reference proteome</keyword>
<organism evidence="5 6">
    <name type="scientific">Sphingomonas abietis</name>
    <dbReference type="NCBI Taxonomy" id="3012344"/>
    <lineage>
        <taxon>Bacteria</taxon>
        <taxon>Pseudomonadati</taxon>
        <taxon>Pseudomonadota</taxon>
        <taxon>Alphaproteobacteria</taxon>
        <taxon>Sphingomonadales</taxon>
        <taxon>Sphingomonadaceae</taxon>
        <taxon>Sphingomonas</taxon>
    </lineage>
</organism>
<dbReference type="SUPFAM" id="SSF52172">
    <property type="entry name" value="CheY-like"/>
    <property type="match status" value="1"/>
</dbReference>
<evidence type="ECO:0000256" key="1">
    <source>
        <dbReference type="PROSITE-ProRule" id="PRU00169"/>
    </source>
</evidence>